<keyword evidence="2" id="KW-1003">Cell membrane</keyword>
<accession>A0A6J7E862</accession>
<dbReference type="EMBL" id="CAFBLP010000028">
    <property type="protein sequence ID" value="CAB4879116.1"/>
    <property type="molecule type" value="Genomic_DNA"/>
</dbReference>
<name>A0A6J7E862_9ZZZZ</name>
<keyword evidence="4 6" id="KW-1133">Transmembrane helix</keyword>
<evidence type="ECO:0000256" key="5">
    <source>
        <dbReference type="ARBA" id="ARBA00023136"/>
    </source>
</evidence>
<dbReference type="Pfam" id="PF03706">
    <property type="entry name" value="LPG_synthase_TM"/>
    <property type="match status" value="1"/>
</dbReference>
<comment type="subcellular location">
    <subcellularLocation>
        <location evidence="1">Cell membrane</location>
        <topology evidence="1">Multi-pass membrane protein</topology>
    </subcellularLocation>
</comment>
<evidence type="ECO:0000256" key="4">
    <source>
        <dbReference type="ARBA" id="ARBA00022989"/>
    </source>
</evidence>
<evidence type="ECO:0000313" key="7">
    <source>
        <dbReference type="EMBL" id="CAB4879116.1"/>
    </source>
</evidence>
<gene>
    <name evidence="7" type="ORF">UFOPK3376_01329</name>
</gene>
<feature type="transmembrane region" description="Helical" evidence="6">
    <location>
        <begin position="52"/>
        <end position="70"/>
    </location>
</feature>
<evidence type="ECO:0000256" key="1">
    <source>
        <dbReference type="ARBA" id="ARBA00004651"/>
    </source>
</evidence>
<proteinExistence type="predicted"/>
<dbReference type="GO" id="GO:0005886">
    <property type="term" value="C:plasma membrane"/>
    <property type="evidence" value="ECO:0007669"/>
    <property type="project" value="UniProtKB-SubCell"/>
</dbReference>
<feature type="transmembrane region" description="Helical" evidence="6">
    <location>
        <begin position="269"/>
        <end position="302"/>
    </location>
</feature>
<feature type="transmembrane region" description="Helical" evidence="6">
    <location>
        <begin position="20"/>
        <end position="40"/>
    </location>
</feature>
<sequence>MPIRLPTRPAARAVGGRRLLIRTLVVVGLAVFALFARHVFVPAMRSLRHPHWEWLPVALAAEAVSMAAFMRMQRRTMMQGGVVIPLRSAIAITYAGDAMYLTVPLAGTASSTAFTARQYTHHGADPALITWVLGVTGVFSTAAFAMAVGVAGILSGGGYSAITGAVVTVASIVPVVLLFVLSRHATTRAMLTRLLERLLRRLQRLFKRPRGDPAEVAAAGVLRFVHLQLNGRAGVLILCSALINWLADGLCLVAAIQFVGEPVPWHSLWIVYSAGVGASAIGITPAGIGVVETAIAATMVAVGMQSERALSAALLYRAINCWLIMTIGWLVYLSMRREPMAPAAASEPHDIIQQA</sequence>
<feature type="transmembrane region" description="Helical" evidence="6">
    <location>
        <begin position="159"/>
        <end position="181"/>
    </location>
</feature>
<feature type="transmembrane region" description="Helical" evidence="6">
    <location>
        <begin position="314"/>
        <end position="332"/>
    </location>
</feature>
<evidence type="ECO:0000256" key="2">
    <source>
        <dbReference type="ARBA" id="ARBA00022475"/>
    </source>
</evidence>
<evidence type="ECO:0000256" key="3">
    <source>
        <dbReference type="ARBA" id="ARBA00022692"/>
    </source>
</evidence>
<keyword evidence="5 6" id="KW-0472">Membrane</keyword>
<dbReference type="PANTHER" id="PTHR39087:SF2">
    <property type="entry name" value="UPF0104 MEMBRANE PROTEIN MJ1595"/>
    <property type="match status" value="1"/>
</dbReference>
<feature type="transmembrane region" description="Helical" evidence="6">
    <location>
        <begin position="127"/>
        <end position="153"/>
    </location>
</feature>
<evidence type="ECO:0000256" key="6">
    <source>
        <dbReference type="SAM" id="Phobius"/>
    </source>
</evidence>
<reference evidence="7" key="1">
    <citation type="submission" date="2020-05" db="EMBL/GenBank/DDBJ databases">
        <authorList>
            <person name="Chiriac C."/>
            <person name="Salcher M."/>
            <person name="Ghai R."/>
            <person name="Kavagutti S V."/>
        </authorList>
    </citation>
    <scope>NUCLEOTIDE SEQUENCE</scope>
</reference>
<dbReference type="AlphaFoldDB" id="A0A6J7E862"/>
<keyword evidence="3 6" id="KW-0812">Transmembrane</keyword>
<protein>
    <submittedName>
        <fullName evidence="7">Unannotated protein</fullName>
    </submittedName>
</protein>
<organism evidence="7">
    <name type="scientific">freshwater metagenome</name>
    <dbReference type="NCBI Taxonomy" id="449393"/>
    <lineage>
        <taxon>unclassified sequences</taxon>
        <taxon>metagenomes</taxon>
        <taxon>ecological metagenomes</taxon>
    </lineage>
</organism>
<dbReference type="PANTHER" id="PTHR39087">
    <property type="entry name" value="UPF0104 MEMBRANE PROTEIN MJ1595"/>
    <property type="match status" value="1"/>
</dbReference>
<dbReference type="InterPro" id="IPR022791">
    <property type="entry name" value="L-PG_synthase/AglD"/>
</dbReference>
<feature type="transmembrane region" description="Helical" evidence="6">
    <location>
        <begin position="233"/>
        <end position="257"/>
    </location>
</feature>